<protein>
    <submittedName>
        <fullName evidence="2">VOC family protein</fullName>
    </submittedName>
</protein>
<feature type="domain" description="PhnB-like" evidence="1">
    <location>
        <begin position="5"/>
        <end position="131"/>
    </location>
</feature>
<proteinExistence type="predicted"/>
<dbReference type="PANTHER" id="PTHR33990:SF1">
    <property type="entry name" value="PROTEIN YJDN"/>
    <property type="match status" value="1"/>
</dbReference>
<dbReference type="CDD" id="cd06588">
    <property type="entry name" value="PhnB_like"/>
    <property type="match status" value="1"/>
</dbReference>
<reference evidence="2" key="2">
    <citation type="submission" date="2021-09" db="EMBL/GenBank/DDBJ databases">
        <authorList>
            <person name="Gilroy R."/>
        </authorList>
    </citation>
    <scope>NUCLEOTIDE SEQUENCE</scope>
    <source>
        <strain evidence="2">CHK171-7178</strain>
    </source>
</reference>
<dbReference type="EMBL" id="DYWT01000138">
    <property type="protein sequence ID" value="HJF31784.1"/>
    <property type="molecule type" value="Genomic_DNA"/>
</dbReference>
<dbReference type="InterPro" id="IPR029068">
    <property type="entry name" value="Glyas_Bleomycin-R_OHBP_Dase"/>
</dbReference>
<evidence type="ECO:0000313" key="2">
    <source>
        <dbReference type="EMBL" id="HJF31784.1"/>
    </source>
</evidence>
<dbReference type="PANTHER" id="PTHR33990">
    <property type="entry name" value="PROTEIN YJDN-RELATED"/>
    <property type="match status" value="1"/>
</dbReference>
<evidence type="ECO:0000313" key="3">
    <source>
        <dbReference type="Proteomes" id="UP000698173"/>
    </source>
</evidence>
<dbReference type="InterPro" id="IPR028973">
    <property type="entry name" value="PhnB-like"/>
</dbReference>
<evidence type="ECO:0000259" key="1">
    <source>
        <dbReference type="Pfam" id="PF06983"/>
    </source>
</evidence>
<comment type="caution">
    <text evidence="2">The sequence shown here is derived from an EMBL/GenBank/DDBJ whole genome shotgun (WGS) entry which is preliminary data.</text>
</comment>
<sequence length="137" mass="15479">MKGTIIPYLTFYGEGKEAAEFYANLLGLEEVGMQKYADANFPHPPEAADYVLHCHLKKGDFQIMLADSADKPSENNKHGVALLINCENVEEANHLYNGLREEGEILMELQDTFWGAKYGKVKDKFGFTWDLNCEKEG</sequence>
<name>A0A921KEB2_SPOPS</name>
<dbReference type="Proteomes" id="UP000698173">
    <property type="component" value="Unassembled WGS sequence"/>
</dbReference>
<accession>A0A921KEB2</accession>
<dbReference type="AlphaFoldDB" id="A0A921KEB2"/>
<reference evidence="2" key="1">
    <citation type="journal article" date="2021" name="PeerJ">
        <title>Extensive microbial diversity within the chicken gut microbiome revealed by metagenomics and culture.</title>
        <authorList>
            <person name="Gilroy R."/>
            <person name="Ravi A."/>
            <person name="Getino M."/>
            <person name="Pursley I."/>
            <person name="Horton D.L."/>
            <person name="Alikhan N.F."/>
            <person name="Baker D."/>
            <person name="Gharbi K."/>
            <person name="Hall N."/>
            <person name="Watson M."/>
            <person name="Adriaenssens E.M."/>
            <person name="Foster-Nyarko E."/>
            <person name="Jarju S."/>
            <person name="Secka A."/>
            <person name="Antonio M."/>
            <person name="Oren A."/>
            <person name="Chaudhuri R.R."/>
            <person name="La Ragione R."/>
            <person name="Hildebrand F."/>
            <person name="Pallen M.J."/>
        </authorList>
    </citation>
    <scope>NUCLEOTIDE SEQUENCE</scope>
    <source>
        <strain evidence="2">CHK171-7178</strain>
    </source>
</reference>
<dbReference type="Pfam" id="PF06983">
    <property type="entry name" value="3-dmu-9_3-mt"/>
    <property type="match status" value="1"/>
</dbReference>
<dbReference type="SUPFAM" id="SSF54593">
    <property type="entry name" value="Glyoxalase/Bleomycin resistance protein/Dihydroxybiphenyl dioxygenase"/>
    <property type="match status" value="1"/>
</dbReference>
<organism evidence="2 3">
    <name type="scientific">Sporosarcina psychrophila</name>
    <name type="common">Bacillus psychrophilus</name>
    <dbReference type="NCBI Taxonomy" id="1476"/>
    <lineage>
        <taxon>Bacteria</taxon>
        <taxon>Bacillati</taxon>
        <taxon>Bacillota</taxon>
        <taxon>Bacilli</taxon>
        <taxon>Bacillales</taxon>
        <taxon>Caryophanaceae</taxon>
        <taxon>Sporosarcina</taxon>
    </lineage>
</organism>
<gene>
    <name evidence="2" type="ORF">K8V56_08390</name>
</gene>
<dbReference type="Gene3D" id="3.10.180.10">
    <property type="entry name" value="2,3-Dihydroxybiphenyl 1,2-Dioxygenase, domain 1"/>
    <property type="match status" value="1"/>
</dbReference>